<dbReference type="EMBL" id="QDEB01023517">
    <property type="protein sequence ID" value="RZC40733.1"/>
    <property type="molecule type" value="Genomic_DNA"/>
</dbReference>
<feature type="non-terminal residue" evidence="1">
    <location>
        <position position="87"/>
    </location>
</feature>
<dbReference type="STRING" id="1661398.A0A482W816"/>
<accession>A0A482W816</accession>
<dbReference type="AlphaFoldDB" id="A0A482W816"/>
<keyword evidence="2" id="KW-1185">Reference proteome</keyword>
<sequence length="87" mass="9761">MGIHTSIACKIVQRMSKAIASLYKEVMKIPSSIEEIKQSQNEFYNIARFPRVIGASDGSHIKIESPGGNDAEIFRNRKDYFSVNIQG</sequence>
<dbReference type="Proteomes" id="UP000292052">
    <property type="component" value="Unassembled WGS sequence"/>
</dbReference>
<evidence type="ECO:0008006" key="3">
    <source>
        <dbReference type="Google" id="ProtNLM"/>
    </source>
</evidence>
<organism evidence="1 2">
    <name type="scientific">Asbolus verrucosus</name>
    <name type="common">Desert ironclad beetle</name>
    <dbReference type="NCBI Taxonomy" id="1661398"/>
    <lineage>
        <taxon>Eukaryota</taxon>
        <taxon>Metazoa</taxon>
        <taxon>Ecdysozoa</taxon>
        <taxon>Arthropoda</taxon>
        <taxon>Hexapoda</taxon>
        <taxon>Insecta</taxon>
        <taxon>Pterygota</taxon>
        <taxon>Neoptera</taxon>
        <taxon>Endopterygota</taxon>
        <taxon>Coleoptera</taxon>
        <taxon>Polyphaga</taxon>
        <taxon>Cucujiformia</taxon>
        <taxon>Tenebrionidae</taxon>
        <taxon>Pimeliinae</taxon>
        <taxon>Asbolus</taxon>
    </lineage>
</organism>
<dbReference type="OrthoDB" id="6764841at2759"/>
<proteinExistence type="predicted"/>
<evidence type="ECO:0000313" key="1">
    <source>
        <dbReference type="EMBL" id="RZC40733.1"/>
    </source>
</evidence>
<gene>
    <name evidence="1" type="ORF">BDFB_011510</name>
</gene>
<evidence type="ECO:0000313" key="2">
    <source>
        <dbReference type="Proteomes" id="UP000292052"/>
    </source>
</evidence>
<reference evidence="1 2" key="1">
    <citation type="submission" date="2017-03" db="EMBL/GenBank/DDBJ databases">
        <title>Genome of the blue death feigning beetle - Asbolus verrucosus.</title>
        <authorList>
            <person name="Rider S.D."/>
        </authorList>
    </citation>
    <scope>NUCLEOTIDE SEQUENCE [LARGE SCALE GENOMIC DNA]</scope>
    <source>
        <strain evidence="1">Butters</strain>
        <tissue evidence="1">Head and leg muscle</tissue>
    </source>
</reference>
<name>A0A482W816_ASBVE</name>
<comment type="caution">
    <text evidence="1">The sequence shown here is derived from an EMBL/GenBank/DDBJ whole genome shotgun (WGS) entry which is preliminary data.</text>
</comment>
<protein>
    <recommendedName>
        <fullName evidence="3">DDE Tnp 4 domain containing protein</fullName>
    </recommendedName>
</protein>